<evidence type="ECO:0000259" key="3">
    <source>
        <dbReference type="PROSITE" id="PS50102"/>
    </source>
</evidence>
<feature type="region of interest" description="Disordered" evidence="2">
    <location>
        <begin position="240"/>
        <end position="260"/>
    </location>
</feature>
<organism evidence="4 5">
    <name type="scientific">Hydnomerulius pinastri MD-312</name>
    <dbReference type="NCBI Taxonomy" id="994086"/>
    <lineage>
        <taxon>Eukaryota</taxon>
        <taxon>Fungi</taxon>
        <taxon>Dikarya</taxon>
        <taxon>Basidiomycota</taxon>
        <taxon>Agaricomycotina</taxon>
        <taxon>Agaricomycetes</taxon>
        <taxon>Agaricomycetidae</taxon>
        <taxon>Boletales</taxon>
        <taxon>Boletales incertae sedis</taxon>
        <taxon>Leucogyrophana</taxon>
    </lineage>
</organism>
<dbReference type="OrthoDB" id="439808at2759"/>
<evidence type="ECO:0000256" key="1">
    <source>
        <dbReference type="PROSITE-ProRule" id="PRU00176"/>
    </source>
</evidence>
<dbReference type="Gene3D" id="3.30.70.330">
    <property type="match status" value="2"/>
</dbReference>
<dbReference type="InterPro" id="IPR012677">
    <property type="entry name" value="Nucleotide-bd_a/b_plait_sf"/>
</dbReference>
<dbReference type="InterPro" id="IPR000504">
    <property type="entry name" value="RRM_dom"/>
</dbReference>
<dbReference type="PANTHER" id="PTHR15241:SF304">
    <property type="entry name" value="RRM DOMAIN-CONTAINING PROTEIN"/>
    <property type="match status" value="1"/>
</dbReference>
<dbReference type="EMBL" id="KN839864">
    <property type="protein sequence ID" value="KIJ61254.1"/>
    <property type="molecule type" value="Genomic_DNA"/>
</dbReference>
<protein>
    <recommendedName>
        <fullName evidence="3">RRM domain-containing protein</fullName>
    </recommendedName>
</protein>
<dbReference type="Proteomes" id="UP000053820">
    <property type="component" value="Unassembled WGS sequence"/>
</dbReference>
<keyword evidence="5" id="KW-1185">Reference proteome</keyword>
<feature type="domain" description="RRM" evidence="3">
    <location>
        <begin position="162"/>
        <end position="238"/>
    </location>
</feature>
<reference evidence="4 5" key="1">
    <citation type="submission" date="2014-04" db="EMBL/GenBank/DDBJ databases">
        <title>Evolutionary Origins and Diversification of the Mycorrhizal Mutualists.</title>
        <authorList>
            <consortium name="DOE Joint Genome Institute"/>
            <consortium name="Mycorrhizal Genomics Consortium"/>
            <person name="Kohler A."/>
            <person name="Kuo A."/>
            <person name="Nagy L.G."/>
            <person name="Floudas D."/>
            <person name="Copeland A."/>
            <person name="Barry K.W."/>
            <person name="Cichocki N."/>
            <person name="Veneault-Fourrey C."/>
            <person name="LaButti K."/>
            <person name="Lindquist E.A."/>
            <person name="Lipzen A."/>
            <person name="Lundell T."/>
            <person name="Morin E."/>
            <person name="Murat C."/>
            <person name="Riley R."/>
            <person name="Ohm R."/>
            <person name="Sun H."/>
            <person name="Tunlid A."/>
            <person name="Henrissat B."/>
            <person name="Grigoriev I.V."/>
            <person name="Hibbett D.S."/>
            <person name="Martin F."/>
        </authorList>
    </citation>
    <scope>NUCLEOTIDE SEQUENCE [LARGE SCALE GENOMIC DNA]</scope>
    <source>
        <strain evidence="4 5">MD-312</strain>
    </source>
</reference>
<dbReference type="Pfam" id="PF00076">
    <property type="entry name" value="RRM_1"/>
    <property type="match status" value="1"/>
</dbReference>
<dbReference type="SUPFAM" id="SSF54928">
    <property type="entry name" value="RNA-binding domain, RBD"/>
    <property type="match status" value="2"/>
</dbReference>
<proteinExistence type="predicted"/>
<evidence type="ECO:0000313" key="4">
    <source>
        <dbReference type="EMBL" id="KIJ61254.1"/>
    </source>
</evidence>
<accession>A0A0C9V6M3</accession>
<feature type="domain" description="RRM" evidence="3">
    <location>
        <begin position="70"/>
        <end position="149"/>
    </location>
</feature>
<dbReference type="CDD" id="cd00590">
    <property type="entry name" value="RRM_SF"/>
    <property type="match status" value="1"/>
</dbReference>
<dbReference type="AlphaFoldDB" id="A0A0C9V6M3"/>
<evidence type="ECO:0000313" key="5">
    <source>
        <dbReference type="Proteomes" id="UP000053820"/>
    </source>
</evidence>
<dbReference type="GO" id="GO:0003723">
    <property type="term" value="F:RNA binding"/>
    <property type="evidence" value="ECO:0007669"/>
    <property type="project" value="UniProtKB-UniRule"/>
</dbReference>
<dbReference type="HOGENOM" id="CLU_098737_0_0_1"/>
<evidence type="ECO:0000256" key="2">
    <source>
        <dbReference type="SAM" id="MobiDB-lite"/>
    </source>
</evidence>
<dbReference type="PANTHER" id="PTHR15241">
    <property type="entry name" value="TRANSFORMER-2-RELATED"/>
    <property type="match status" value="1"/>
</dbReference>
<gene>
    <name evidence="4" type="ORF">HYDPIDRAFT_116265</name>
</gene>
<keyword evidence="1" id="KW-0694">RNA-binding</keyword>
<name>A0A0C9V6M3_9AGAM</name>
<dbReference type="SMART" id="SM00360">
    <property type="entry name" value="RRM"/>
    <property type="match status" value="2"/>
</dbReference>
<sequence>MFSRAVSRSGTLTLSTAWRTQLGSRSLSVLRLAKPPVVLAAPTCAKRSFSFAPILRADNMLNEDQPGPSATVFLGNLPFSVTGEQIKEAFSQFGTIVAVKLLTTQTGIPRGAGFLQFASVEEATGFLNAHNEDPIFITDRQIFLQYAKKDSTIIRPPADPSDTLLIGPFHGEESDAWAFFKDFDKDIREVRLVKRQTDGQTLAFIQFNNVELSMAALEALDRQRDSTGRQIFLRYAKPRQSPKQVGPLFARKSQRTERDF</sequence>
<dbReference type="InterPro" id="IPR035979">
    <property type="entry name" value="RBD_domain_sf"/>
</dbReference>
<dbReference type="PROSITE" id="PS50102">
    <property type="entry name" value="RRM"/>
    <property type="match status" value="2"/>
</dbReference>